<name>A0AAW2ZDY6_9EUKA</name>
<comment type="caution">
    <text evidence="4">The sequence shown here is derived from an EMBL/GenBank/DDBJ whole genome shotgun (WGS) entry which is preliminary data.</text>
</comment>
<dbReference type="PANTHER" id="PTHR16166:SF93">
    <property type="entry name" value="INTERMEMBRANE LIPID TRANSFER PROTEIN VPS13"/>
    <property type="match status" value="1"/>
</dbReference>
<evidence type="ECO:0000256" key="2">
    <source>
        <dbReference type="ARBA" id="ARBA00022448"/>
    </source>
</evidence>
<organism evidence="4 5">
    <name type="scientific">Acrasis kona</name>
    <dbReference type="NCBI Taxonomy" id="1008807"/>
    <lineage>
        <taxon>Eukaryota</taxon>
        <taxon>Discoba</taxon>
        <taxon>Heterolobosea</taxon>
        <taxon>Tetramitia</taxon>
        <taxon>Eutetramitia</taxon>
        <taxon>Acrasidae</taxon>
        <taxon>Acrasis</taxon>
    </lineage>
</organism>
<dbReference type="EMBL" id="JAOPGA020001299">
    <property type="protein sequence ID" value="KAL0487050.1"/>
    <property type="molecule type" value="Genomic_DNA"/>
</dbReference>
<sequence>MLEPLIVKAIQKFLGDYVDLDTKSLLLALWSGKIQLKNVNIKNGAVNSLDLPVVITHARVGDLTVNIPWRNLKEEPVTAQLSDVYVVVQPRKSIIVDPLDEEKRLLEVKKSKLAGYEAAYAGAMNAKEEEDEEEVKFSSPDDTFVATLITAVVNNIQVHIKNIHIRYEDNSDLRNPIILGVMLKSLDIDTCDPEWSKKAFHSDASDQLARKSIELRGLSAYLSINNRKNFCHEIKPEHLPDKMRSMIDEDDDEMNYIIQPIDADAKITMQKVGKNVDYTQPQISATFDFDPLLLSMRVEQYRDLMSTVDYLGNYNKYDQYRMGRPNLTLKDAKSRTAWFKYAVSSIKQDLSQNKFKWETFSVRTEKRKTYMDLYRKSKTSKLSKAESSQFDEIEKYFDLSSLVFFRNFINQEKEEEPPKPISAVSKFMSWLSQPTPEQVSDQGQDPTYLANDQRDYEYKSAGLIELLKQAIAIPPDYTQFQCSVNLKQLKVTLKDTDNKVIMTGDISGTFVDLIVRNQGLSVTVDMKSLSIPHTDPTLAPIISRTNPESTTPLLHVDLDIRSVLKIRVHLDQLMIVPEPRYLSKVLSFFADASPKSAPKPKSTFMIERSAPTLLRNEHSKGGMDLRVYAKGPTVFFPEVDLKVNLGNIEFFNHLDRDISDIPDDALIEDDYYQRFHVTVRGLSIDLSQHGNPLISECDLDVALDLCSIQEHSQFAAMKIDVTAHRINIDASPPKLERLVRVADMMVQLGVDASTVMTSSVVSGEVELTSAPIDLPLGKYKASLRPDGILVLTRIQDNSIAARIDIARKGANISQAMDGFIIHHPQGADQPELYFQFKTRKSMEWCGKLDQVHENRVSVEEPDEPVLAQLAAQEQQQVEKEKAISPLRIKRVAMQLMVSLESANISIHDDHQHVVEIVFTGLTLGVISREFDNTIMVKLEHLQIMDQVNSTFVLTSKQSDLFHSEFAFMPRLESDPIQNLLVTEILIASDPKSAFYDLNCDTIIKVNISDLHIYFDQSFVVRAMNMGDHMTSALKRADDLKTKYYVAKTTN</sequence>
<keyword evidence="2" id="KW-0813">Transport</keyword>
<dbReference type="AlphaFoldDB" id="A0AAW2ZDY6"/>
<dbReference type="InterPro" id="IPR026854">
    <property type="entry name" value="VPS13_N"/>
</dbReference>
<dbReference type="Pfam" id="PF12624">
    <property type="entry name" value="VPS13_N"/>
    <property type="match status" value="1"/>
</dbReference>
<protein>
    <submittedName>
        <fullName evidence="4">Vacuolar protein-sorting protein VPS13</fullName>
    </submittedName>
</protein>
<evidence type="ECO:0000313" key="4">
    <source>
        <dbReference type="EMBL" id="KAL0487050.1"/>
    </source>
</evidence>
<dbReference type="GO" id="GO:0006623">
    <property type="term" value="P:protein targeting to vacuole"/>
    <property type="evidence" value="ECO:0007669"/>
    <property type="project" value="TreeGrafter"/>
</dbReference>
<evidence type="ECO:0000259" key="3">
    <source>
        <dbReference type="Pfam" id="PF12624"/>
    </source>
</evidence>
<evidence type="ECO:0000256" key="1">
    <source>
        <dbReference type="ARBA" id="ARBA00006545"/>
    </source>
</evidence>
<comment type="similarity">
    <text evidence="1">Belongs to the VPS13 family.</text>
</comment>
<dbReference type="PANTHER" id="PTHR16166">
    <property type="entry name" value="VACUOLAR PROTEIN SORTING-ASSOCIATED PROTEIN VPS13"/>
    <property type="match status" value="1"/>
</dbReference>
<dbReference type="Proteomes" id="UP001431209">
    <property type="component" value="Unassembled WGS sequence"/>
</dbReference>
<evidence type="ECO:0000313" key="5">
    <source>
        <dbReference type="Proteomes" id="UP001431209"/>
    </source>
</evidence>
<gene>
    <name evidence="4" type="ORF">AKO1_000510</name>
</gene>
<feature type="domain" description="Chorein N-terminal" evidence="3">
    <location>
        <begin position="1"/>
        <end position="592"/>
    </location>
</feature>
<dbReference type="InterPro" id="IPR026847">
    <property type="entry name" value="VPS13"/>
</dbReference>
<accession>A0AAW2ZDY6</accession>
<keyword evidence="5" id="KW-1185">Reference proteome</keyword>
<proteinExistence type="inferred from homology"/>
<feature type="non-terminal residue" evidence="4">
    <location>
        <position position="1050"/>
    </location>
</feature>
<reference evidence="4 5" key="1">
    <citation type="submission" date="2024-03" db="EMBL/GenBank/DDBJ databases">
        <title>The Acrasis kona genome and developmental transcriptomes reveal deep origins of eukaryotic multicellular pathways.</title>
        <authorList>
            <person name="Sheikh S."/>
            <person name="Fu C.-J."/>
            <person name="Brown M.W."/>
            <person name="Baldauf S.L."/>
        </authorList>
    </citation>
    <scope>NUCLEOTIDE SEQUENCE [LARGE SCALE GENOMIC DNA]</scope>
    <source>
        <strain evidence="4 5">ATCC MYA-3509</strain>
    </source>
</reference>
<dbReference type="GO" id="GO:0045053">
    <property type="term" value="P:protein retention in Golgi apparatus"/>
    <property type="evidence" value="ECO:0007669"/>
    <property type="project" value="TreeGrafter"/>
</dbReference>